<gene>
    <name evidence="1" type="ORF">F511_07853</name>
</gene>
<evidence type="ECO:0000313" key="2">
    <source>
        <dbReference type="Proteomes" id="UP000250235"/>
    </source>
</evidence>
<dbReference type="Proteomes" id="UP000250235">
    <property type="component" value="Unassembled WGS sequence"/>
</dbReference>
<keyword evidence="2" id="KW-1185">Reference proteome</keyword>
<proteinExistence type="predicted"/>
<accession>A0A2Z7B674</accession>
<evidence type="ECO:0000313" key="1">
    <source>
        <dbReference type="EMBL" id="KZV27032.1"/>
    </source>
</evidence>
<sequence length="112" mass="12269">MPVPAGRLEPAGHFGRTICSELNLLHLPLFRHGKDPLEYFDYNGPRCNPLLRSAAARTPSNTTAHQPASCVCLTHFFNASLVAELVYPPSWSSELVRTELVSHLVSFPAGCP</sequence>
<dbReference type="EMBL" id="KV010706">
    <property type="protein sequence ID" value="KZV27032.1"/>
    <property type="molecule type" value="Genomic_DNA"/>
</dbReference>
<reference evidence="1 2" key="1">
    <citation type="journal article" date="2015" name="Proc. Natl. Acad. Sci. U.S.A.">
        <title>The resurrection genome of Boea hygrometrica: A blueprint for survival of dehydration.</title>
        <authorList>
            <person name="Xiao L."/>
            <person name="Yang G."/>
            <person name="Zhang L."/>
            <person name="Yang X."/>
            <person name="Zhao S."/>
            <person name="Ji Z."/>
            <person name="Zhou Q."/>
            <person name="Hu M."/>
            <person name="Wang Y."/>
            <person name="Chen M."/>
            <person name="Xu Y."/>
            <person name="Jin H."/>
            <person name="Xiao X."/>
            <person name="Hu G."/>
            <person name="Bao F."/>
            <person name="Hu Y."/>
            <person name="Wan P."/>
            <person name="Li L."/>
            <person name="Deng X."/>
            <person name="Kuang T."/>
            <person name="Xiang C."/>
            <person name="Zhu J.K."/>
            <person name="Oliver M.J."/>
            <person name="He Y."/>
        </authorList>
    </citation>
    <scope>NUCLEOTIDE SEQUENCE [LARGE SCALE GENOMIC DNA]</scope>
    <source>
        <strain evidence="2">cv. XS01</strain>
    </source>
</reference>
<protein>
    <submittedName>
        <fullName evidence="1">Uncharacterized protein</fullName>
    </submittedName>
</protein>
<dbReference type="AlphaFoldDB" id="A0A2Z7B674"/>
<name>A0A2Z7B674_9LAMI</name>
<organism evidence="1 2">
    <name type="scientific">Dorcoceras hygrometricum</name>
    <dbReference type="NCBI Taxonomy" id="472368"/>
    <lineage>
        <taxon>Eukaryota</taxon>
        <taxon>Viridiplantae</taxon>
        <taxon>Streptophyta</taxon>
        <taxon>Embryophyta</taxon>
        <taxon>Tracheophyta</taxon>
        <taxon>Spermatophyta</taxon>
        <taxon>Magnoliopsida</taxon>
        <taxon>eudicotyledons</taxon>
        <taxon>Gunneridae</taxon>
        <taxon>Pentapetalae</taxon>
        <taxon>asterids</taxon>
        <taxon>lamiids</taxon>
        <taxon>Lamiales</taxon>
        <taxon>Gesneriaceae</taxon>
        <taxon>Didymocarpoideae</taxon>
        <taxon>Trichosporeae</taxon>
        <taxon>Loxocarpinae</taxon>
        <taxon>Dorcoceras</taxon>
    </lineage>
</organism>